<evidence type="ECO:0000256" key="5">
    <source>
        <dbReference type="ARBA" id="ARBA00023136"/>
    </source>
</evidence>
<dbReference type="InterPro" id="IPR036259">
    <property type="entry name" value="MFS_trans_sf"/>
</dbReference>
<dbReference type="Proteomes" id="UP000006053">
    <property type="component" value="Chromosome"/>
</dbReference>
<sequence precursor="true">MSKQSTRPWLVFLSLALLFFAALGMLGNTNGLYLTPVSKEMGWSRTDASWYLTIYMLTMALTQPIASRLLYKVNSKVLLFVSMTLVCAATGAASQFQTVMAWNISGVLMGLGYSVIMYLTLPVIISNWFNKKTGMVLGIALAIGTLGSAIANPVAGMLITEYGWRTARLAMSIAAWVIAIPGILLFVNFKPADVGLKPYGYEEGASGQQTKAAVSLKGVSAADSLKSPALYMVMFIACAVVLYSSMNTQIPGYASSIGLATAFGAYAMTILNLANMGGKIFWGWLTDRKGFLPSMVAALSCGIAGVLIILAGGSNVSVFYAGLVFFGICFSSLTVMLPLIVKGIFGEKDYGKIYANVTLVQQLMAASAAIIYGRIFDITQSFVFAWQMNIVTLAIAILMLFGAVKVGKKLVHV</sequence>
<dbReference type="GO" id="GO:0005886">
    <property type="term" value="C:plasma membrane"/>
    <property type="evidence" value="ECO:0007669"/>
    <property type="project" value="UniProtKB-SubCell"/>
</dbReference>
<dbReference type="RefSeq" id="WP_014792868.1">
    <property type="nucleotide sequence ID" value="NC_018017.1"/>
</dbReference>
<dbReference type="STRING" id="756499.Desde_0940"/>
<dbReference type="InterPro" id="IPR050327">
    <property type="entry name" value="Proton-linked_MCT"/>
</dbReference>
<dbReference type="SUPFAM" id="SSF103473">
    <property type="entry name" value="MFS general substrate transporter"/>
    <property type="match status" value="1"/>
</dbReference>
<evidence type="ECO:0000256" key="2">
    <source>
        <dbReference type="ARBA" id="ARBA00022448"/>
    </source>
</evidence>
<dbReference type="PROSITE" id="PS50850">
    <property type="entry name" value="MFS"/>
    <property type="match status" value="1"/>
</dbReference>
<evidence type="ECO:0000256" key="6">
    <source>
        <dbReference type="SAM" id="Phobius"/>
    </source>
</evidence>
<keyword evidence="5 6" id="KW-0472">Membrane</keyword>
<dbReference type="eggNOG" id="COG2807">
    <property type="taxonomic scope" value="Bacteria"/>
</dbReference>
<dbReference type="PANTHER" id="PTHR11360">
    <property type="entry name" value="MONOCARBOXYLATE TRANSPORTER"/>
    <property type="match status" value="1"/>
</dbReference>
<organism evidence="8 9">
    <name type="scientific">Desulfitobacterium dehalogenans (strain ATCC 51507 / DSM 9161 / JW/IU-DC1)</name>
    <dbReference type="NCBI Taxonomy" id="756499"/>
    <lineage>
        <taxon>Bacteria</taxon>
        <taxon>Bacillati</taxon>
        <taxon>Bacillota</taxon>
        <taxon>Clostridia</taxon>
        <taxon>Eubacteriales</taxon>
        <taxon>Desulfitobacteriaceae</taxon>
        <taxon>Desulfitobacterium</taxon>
    </lineage>
</organism>
<dbReference type="PANTHER" id="PTHR11360:SF284">
    <property type="entry name" value="EG:103B4.3 PROTEIN-RELATED"/>
    <property type="match status" value="1"/>
</dbReference>
<evidence type="ECO:0000259" key="7">
    <source>
        <dbReference type="PROSITE" id="PS50850"/>
    </source>
</evidence>
<evidence type="ECO:0000256" key="4">
    <source>
        <dbReference type="ARBA" id="ARBA00022989"/>
    </source>
</evidence>
<gene>
    <name evidence="8" type="ordered locus">Desde_0940</name>
</gene>
<feature type="transmembrane region" description="Helical" evidence="6">
    <location>
        <begin position="136"/>
        <end position="155"/>
    </location>
</feature>
<feature type="transmembrane region" description="Helical" evidence="6">
    <location>
        <begin position="167"/>
        <end position="187"/>
    </location>
</feature>
<feature type="transmembrane region" description="Helical" evidence="6">
    <location>
        <begin position="353"/>
        <end position="372"/>
    </location>
</feature>
<feature type="transmembrane region" description="Helical" evidence="6">
    <location>
        <begin position="291"/>
        <end position="312"/>
    </location>
</feature>
<protein>
    <submittedName>
        <fullName evidence="8">Cyanate permease</fullName>
    </submittedName>
</protein>
<dbReference type="KEGG" id="ddh:Desde_0940"/>
<keyword evidence="2" id="KW-0813">Transport</keyword>
<evidence type="ECO:0000313" key="8">
    <source>
        <dbReference type="EMBL" id="AFL99376.1"/>
    </source>
</evidence>
<evidence type="ECO:0000256" key="1">
    <source>
        <dbReference type="ARBA" id="ARBA00004651"/>
    </source>
</evidence>
<feature type="transmembrane region" description="Helical" evidence="6">
    <location>
        <begin position="48"/>
        <end position="70"/>
    </location>
</feature>
<dbReference type="HOGENOM" id="CLU_001265_59_9_9"/>
<dbReference type="InterPro" id="IPR020846">
    <property type="entry name" value="MFS_dom"/>
</dbReference>
<dbReference type="OrthoDB" id="182417at2"/>
<keyword evidence="4 6" id="KW-1133">Transmembrane helix</keyword>
<feature type="transmembrane region" description="Helical" evidence="6">
    <location>
        <begin position="384"/>
        <end position="404"/>
    </location>
</feature>
<comment type="subcellular location">
    <subcellularLocation>
        <location evidence="1">Cell membrane</location>
        <topology evidence="1">Multi-pass membrane protein</topology>
    </subcellularLocation>
</comment>
<feature type="domain" description="Major facilitator superfamily (MFS) profile" evidence="7">
    <location>
        <begin position="8"/>
        <end position="404"/>
    </location>
</feature>
<feature type="transmembrane region" description="Helical" evidence="6">
    <location>
        <begin position="318"/>
        <end position="341"/>
    </location>
</feature>
<dbReference type="Pfam" id="PF07690">
    <property type="entry name" value="MFS_1"/>
    <property type="match status" value="1"/>
</dbReference>
<feature type="transmembrane region" description="Helical" evidence="6">
    <location>
        <begin position="77"/>
        <end position="96"/>
    </location>
</feature>
<feature type="transmembrane region" description="Helical" evidence="6">
    <location>
        <begin position="102"/>
        <end position="124"/>
    </location>
</feature>
<evidence type="ECO:0000256" key="3">
    <source>
        <dbReference type="ARBA" id="ARBA00022692"/>
    </source>
</evidence>
<dbReference type="AlphaFoldDB" id="I4A5Z2"/>
<dbReference type="InterPro" id="IPR011701">
    <property type="entry name" value="MFS"/>
</dbReference>
<feature type="transmembrane region" description="Helical" evidence="6">
    <location>
        <begin position="252"/>
        <end position="271"/>
    </location>
</feature>
<reference evidence="9" key="1">
    <citation type="submission" date="2012-06" db="EMBL/GenBank/DDBJ databases">
        <title>Complete sequence of Desulfitobacterium dehalogenans ATCC 51507.</title>
        <authorList>
            <person name="Lucas S."/>
            <person name="Han J."/>
            <person name="Lapidus A."/>
            <person name="Cheng J.-F."/>
            <person name="Goodwin L."/>
            <person name="Pitluck S."/>
            <person name="Peters L."/>
            <person name="Ovchinnikova G."/>
            <person name="Teshima H."/>
            <person name="Detter J.C."/>
            <person name="Han C."/>
            <person name="Tapia R."/>
            <person name="Land M."/>
            <person name="Hauser L."/>
            <person name="Kyrpides N."/>
            <person name="Ivanova N."/>
            <person name="Pagani I."/>
            <person name="Kruse T."/>
            <person name="de Vos W.M."/>
            <person name="Smidt H."/>
            <person name="Woyke T."/>
        </authorList>
    </citation>
    <scope>NUCLEOTIDE SEQUENCE [LARGE SCALE GENOMIC DNA]</scope>
    <source>
        <strain evidence="9">ATCC 51507 / DSM 9161 / JW/IU-DC1</strain>
    </source>
</reference>
<dbReference type="EMBL" id="CP003348">
    <property type="protein sequence ID" value="AFL99376.1"/>
    <property type="molecule type" value="Genomic_DNA"/>
</dbReference>
<evidence type="ECO:0000313" key="9">
    <source>
        <dbReference type="Proteomes" id="UP000006053"/>
    </source>
</evidence>
<name>I4A5Z2_DESDJ</name>
<keyword evidence="9" id="KW-1185">Reference proteome</keyword>
<feature type="transmembrane region" description="Helical" evidence="6">
    <location>
        <begin position="229"/>
        <end position="246"/>
    </location>
</feature>
<reference evidence="8 9" key="2">
    <citation type="journal article" date="2015" name="J. Bacteriol.">
        <title>Genomic, proteomic, and biochemical analysis of the organohalide respiratory pathway in Desulfitobacterium dehalogenans.</title>
        <authorList>
            <person name="Kruse T."/>
            <person name="van de Pas B.A."/>
            <person name="Atteia A."/>
            <person name="Krab K."/>
            <person name="Hagen W.R."/>
            <person name="Goodwin L."/>
            <person name="Chain P."/>
            <person name="Boeren S."/>
            <person name="Maphosa F."/>
            <person name="Schraa G."/>
            <person name="de Vos W.M."/>
            <person name="van der Oost J."/>
            <person name="Smidt H."/>
            <person name="Stams A.J."/>
        </authorList>
    </citation>
    <scope>NUCLEOTIDE SEQUENCE [LARGE SCALE GENOMIC DNA]</scope>
    <source>
        <strain evidence="9">ATCC 51507 / DSM 9161 / JW/IU-DC1</strain>
    </source>
</reference>
<dbReference type="Gene3D" id="1.20.1250.20">
    <property type="entry name" value="MFS general substrate transporter like domains"/>
    <property type="match status" value="2"/>
</dbReference>
<dbReference type="GO" id="GO:0022857">
    <property type="term" value="F:transmembrane transporter activity"/>
    <property type="evidence" value="ECO:0007669"/>
    <property type="project" value="InterPro"/>
</dbReference>
<proteinExistence type="predicted"/>
<keyword evidence="3 6" id="KW-0812">Transmembrane</keyword>
<accession>I4A5Z2</accession>